<evidence type="ECO:0000313" key="1">
    <source>
        <dbReference type="EnsemblMetazoa" id="AATE018838-PA.1"/>
    </source>
</evidence>
<dbReference type="VEuPathDB" id="VectorBase:AATE018838"/>
<dbReference type="AlphaFoldDB" id="A0A182JIR7"/>
<proteinExistence type="predicted"/>
<accession>A0A182JIR7</accession>
<reference evidence="1" key="1">
    <citation type="submission" date="2022-08" db="UniProtKB">
        <authorList>
            <consortium name="EnsemblMetazoa"/>
        </authorList>
    </citation>
    <scope>IDENTIFICATION</scope>
    <source>
        <strain evidence="1">EBRO</strain>
    </source>
</reference>
<name>A0A182JIR7_ANOAO</name>
<organism evidence="1">
    <name type="scientific">Anopheles atroparvus</name>
    <name type="common">European mosquito</name>
    <dbReference type="NCBI Taxonomy" id="41427"/>
    <lineage>
        <taxon>Eukaryota</taxon>
        <taxon>Metazoa</taxon>
        <taxon>Ecdysozoa</taxon>
        <taxon>Arthropoda</taxon>
        <taxon>Hexapoda</taxon>
        <taxon>Insecta</taxon>
        <taxon>Pterygota</taxon>
        <taxon>Neoptera</taxon>
        <taxon>Endopterygota</taxon>
        <taxon>Diptera</taxon>
        <taxon>Nematocera</taxon>
        <taxon>Culicoidea</taxon>
        <taxon>Culicidae</taxon>
        <taxon>Anophelinae</taxon>
        <taxon>Anopheles</taxon>
    </lineage>
</organism>
<protein>
    <submittedName>
        <fullName evidence="1">Uncharacterized protein</fullName>
    </submittedName>
</protein>
<dbReference type="EnsemblMetazoa" id="AATE018838-RA">
    <property type="protein sequence ID" value="AATE018838-PA.1"/>
    <property type="gene ID" value="AATE018838"/>
</dbReference>
<sequence length="243" mass="27156">MPACANPGPAWENRVSCETDGRWGRYSFAGGSTGRPCSPRLSVGISEGIPVALLVPIMLLLVLLVLGLHRKSSSDRAHRFQIEHHRKRHPFLGPPARPTLFRRVLLRRKAELFRCEQYLNRRVLFIATSLLPSATSRCSAPFASISLSAVAFPISTPEESGVVRMVSWLPALGSMAVSLLKLDSITSWRVFRSASCTIMKSVKKATNAIARTLYRAILRCWLFGLRSTSFGDSYLWQRKRQSQ</sequence>